<evidence type="ECO:0000313" key="4">
    <source>
        <dbReference type="Proteomes" id="UP001589647"/>
    </source>
</evidence>
<dbReference type="Proteomes" id="UP001589647">
    <property type="component" value="Unassembled WGS sequence"/>
</dbReference>
<protein>
    <submittedName>
        <fullName evidence="3">Uncharacterized protein</fullName>
    </submittedName>
</protein>
<proteinExistence type="predicted"/>
<dbReference type="RefSeq" id="WP_189647300.1">
    <property type="nucleotide sequence ID" value="NZ_BMRC01000004.1"/>
</dbReference>
<keyword evidence="2" id="KW-0812">Transmembrane</keyword>
<keyword evidence="2" id="KW-1133">Transmembrane helix</keyword>
<feature type="region of interest" description="Disordered" evidence="1">
    <location>
        <begin position="71"/>
        <end position="107"/>
    </location>
</feature>
<evidence type="ECO:0000256" key="1">
    <source>
        <dbReference type="SAM" id="MobiDB-lite"/>
    </source>
</evidence>
<name>A0ABV5IBE6_9ACTN</name>
<sequence length="107" mass="11784">MSYPPPQGPWPPPGYGPPYYPYQPVQQVQHYVEEPEPLDNRNLIVLLAIGLPLLLLSACGALFFVLTDEGRPESRVGETVQTQVVEDNPPDIKLNLSPPADQPTQAP</sequence>
<reference evidence="3 4" key="1">
    <citation type="submission" date="2024-09" db="EMBL/GenBank/DDBJ databases">
        <authorList>
            <person name="Sun Q."/>
            <person name="Mori K."/>
        </authorList>
    </citation>
    <scope>NUCLEOTIDE SEQUENCE [LARGE SCALE GENOMIC DNA]</scope>
    <source>
        <strain evidence="3 4">CCM 3426</strain>
    </source>
</reference>
<comment type="caution">
    <text evidence="3">The sequence shown here is derived from an EMBL/GenBank/DDBJ whole genome shotgun (WGS) entry which is preliminary data.</text>
</comment>
<feature type="transmembrane region" description="Helical" evidence="2">
    <location>
        <begin position="43"/>
        <end position="66"/>
    </location>
</feature>
<evidence type="ECO:0000313" key="3">
    <source>
        <dbReference type="EMBL" id="MFB9201846.1"/>
    </source>
</evidence>
<gene>
    <name evidence="3" type="ORF">ACFFV7_11640</name>
</gene>
<accession>A0ABV5IBE6</accession>
<dbReference type="EMBL" id="JBHMEI010000006">
    <property type="protein sequence ID" value="MFB9201846.1"/>
    <property type="molecule type" value="Genomic_DNA"/>
</dbReference>
<evidence type="ECO:0000256" key="2">
    <source>
        <dbReference type="SAM" id="Phobius"/>
    </source>
</evidence>
<organism evidence="3 4">
    <name type="scientific">Nonomuraea spiralis</name>
    <dbReference type="NCBI Taxonomy" id="46182"/>
    <lineage>
        <taxon>Bacteria</taxon>
        <taxon>Bacillati</taxon>
        <taxon>Actinomycetota</taxon>
        <taxon>Actinomycetes</taxon>
        <taxon>Streptosporangiales</taxon>
        <taxon>Streptosporangiaceae</taxon>
        <taxon>Nonomuraea</taxon>
    </lineage>
</organism>
<keyword evidence="2" id="KW-0472">Membrane</keyword>
<keyword evidence="4" id="KW-1185">Reference proteome</keyword>